<dbReference type="InterPro" id="IPR011989">
    <property type="entry name" value="ARM-like"/>
</dbReference>
<protein>
    <recommendedName>
        <fullName evidence="3">Condensin complex subunit 1 C-terminal domain-containing protein</fullName>
    </recommendedName>
</protein>
<comment type="caution">
    <text evidence="2">The sequence shown here is derived from an EMBL/GenBank/DDBJ whole genome shotgun (WGS) entry which is preliminary data.</text>
</comment>
<organism evidence="2">
    <name type="scientific">marine sediment metagenome</name>
    <dbReference type="NCBI Taxonomy" id="412755"/>
    <lineage>
        <taxon>unclassified sequences</taxon>
        <taxon>metagenomes</taxon>
        <taxon>ecological metagenomes</taxon>
    </lineage>
</organism>
<keyword evidence="1" id="KW-0175">Coiled coil</keyword>
<name>A0A0F9MCB1_9ZZZZ</name>
<dbReference type="SUPFAM" id="SSF48371">
    <property type="entry name" value="ARM repeat"/>
    <property type="match status" value="1"/>
</dbReference>
<dbReference type="EMBL" id="LAZR01005807">
    <property type="protein sequence ID" value="KKM96986.1"/>
    <property type="molecule type" value="Genomic_DNA"/>
</dbReference>
<accession>A0A0F9MCB1</accession>
<gene>
    <name evidence="2" type="ORF">LCGC14_1172630</name>
</gene>
<evidence type="ECO:0000256" key="1">
    <source>
        <dbReference type="SAM" id="Coils"/>
    </source>
</evidence>
<dbReference type="Gene3D" id="1.25.10.10">
    <property type="entry name" value="Leucine-rich Repeat Variant"/>
    <property type="match status" value="1"/>
</dbReference>
<dbReference type="AlphaFoldDB" id="A0A0F9MCB1"/>
<evidence type="ECO:0000313" key="2">
    <source>
        <dbReference type="EMBL" id="KKM96986.1"/>
    </source>
</evidence>
<dbReference type="InterPro" id="IPR016024">
    <property type="entry name" value="ARM-type_fold"/>
</dbReference>
<reference evidence="2" key="1">
    <citation type="journal article" date="2015" name="Nature">
        <title>Complex archaea that bridge the gap between prokaryotes and eukaryotes.</title>
        <authorList>
            <person name="Spang A."/>
            <person name="Saw J.H."/>
            <person name="Jorgensen S.L."/>
            <person name="Zaremba-Niedzwiedzka K."/>
            <person name="Martijn J."/>
            <person name="Lind A.E."/>
            <person name="van Eijk R."/>
            <person name="Schleper C."/>
            <person name="Guy L."/>
            <person name="Ettema T.J."/>
        </authorList>
    </citation>
    <scope>NUCLEOTIDE SEQUENCE</scope>
</reference>
<sequence>MNAEGTNSTEIKTIKDFVNDGRIDDAVKIIALYLADSKQDDYIERLENIIETLLALHGGKTVLRFLIENLIIDIPSLLENLSKRDSLLRYTFLLLLKTMCENEYDLILPYSEDLLKSDDPNVREADLQLIIYMAGGETIVANESLIKSIVLKLSDEKDFVIEKAIQALKKIGEKSPTSVTKILTEYAIAKELSEIPENEELKKKIDLILKSIVTVEKIEEIFEASGVKIEKDLEKEESEIIDKEIELKKEQLEIKKKKLELGEKAKELEEKVIIEKEKVLKMREELLEKGIPISVEPINIDTIPKEELQKKLIKEESKILEKEIELKKKDLEIKMKKLEIEEKEKELEEKEIIEKERALKIKEELLEKETELSQVELELRKKVIKEKEQKILENEAKRIKEKLKEIDKHEKDKT</sequence>
<evidence type="ECO:0008006" key="3">
    <source>
        <dbReference type="Google" id="ProtNLM"/>
    </source>
</evidence>
<feature type="coiled-coil region" evidence="1">
    <location>
        <begin position="233"/>
        <end position="412"/>
    </location>
</feature>
<proteinExistence type="predicted"/>